<proteinExistence type="predicted"/>
<dbReference type="Proteomes" id="UP001234989">
    <property type="component" value="Chromosome 10"/>
</dbReference>
<dbReference type="SUPFAM" id="SSF56672">
    <property type="entry name" value="DNA/RNA polymerases"/>
    <property type="match status" value="1"/>
</dbReference>
<evidence type="ECO:0000313" key="2">
    <source>
        <dbReference type="Proteomes" id="UP001234989"/>
    </source>
</evidence>
<name>A0AAF0ZV35_SOLVR</name>
<gene>
    <name evidence="1" type="ORF">MTR67_043384</name>
</gene>
<dbReference type="PANTHER" id="PTHR15503">
    <property type="entry name" value="LDOC1 RELATED"/>
    <property type="match status" value="1"/>
</dbReference>
<reference evidence="1" key="1">
    <citation type="submission" date="2023-08" db="EMBL/GenBank/DDBJ databases">
        <title>A de novo genome assembly of Solanum verrucosum Schlechtendal, a Mexican diploid species geographically isolated from the other diploid A-genome species in potato relatives.</title>
        <authorList>
            <person name="Hosaka K."/>
        </authorList>
    </citation>
    <scope>NUCLEOTIDE SEQUENCE</scope>
    <source>
        <tissue evidence="1">Young leaves</tissue>
    </source>
</reference>
<protein>
    <submittedName>
        <fullName evidence="1">Uncharacterized protein</fullName>
    </submittedName>
</protein>
<evidence type="ECO:0000313" key="1">
    <source>
        <dbReference type="EMBL" id="WMV49999.1"/>
    </source>
</evidence>
<sequence>MLKSQFVSCLKARQMIAKGCIYHLLWVRDVDSVTPTLQSILIKNEFPKVFPDDLRSIPIEREIDFGIDLLVDKQPISIPPYRMASAELKKLKKQLKDFLDKGCI</sequence>
<dbReference type="EMBL" id="CP133621">
    <property type="protein sequence ID" value="WMV49999.1"/>
    <property type="molecule type" value="Genomic_DNA"/>
</dbReference>
<dbReference type="Gene3D" id="3.10.10.10">
    <property type="entry name" value="HIV Type 1 Reverse Transcriptase, subunit A, domain 1"/>
    <property type="match status" value="1"/>
</dbReference>
<dbReference type="AlphaFoldDB" id="A0AAF0ZV35"/>
<organism evidence="1 2">
    <name type="scientific">Solanum verrucosum</name>
    <dbReference type="NCBI Taxonomy" id="315347"/>
    <lineage>
        <taxon>Eukaryota</taxon>
        <taxon>Viridiplantae</taxon>
        <taxon>Streptophyta</taxon>
        <taxon>Embryophyta</taxon>
        <taxon>Tracheophyta</taxon>
        <taxon>Spermatophyta</taxon>
        <taxon>Magnoliopsida</taxon>
        <taxon>eudicotyledons</taxon>
        <taxon>Gunneridae</taxon>
        <taxon>Pentapetalae</taxon>
        <taxon>asterids</taxon>
        <taxon>lamiids</taxon>
        <taxon>Solanales</taxon>
        <taxon>Solanaceae</taxon>
        <taxon>Solanoideae</taxon>
        <taxon>Solaneae</taxon>
        <taxon>Solanum</taxon>
    </lineage>
</organism>
<dbReference type="InterPro" id="IPR032567">
    <property type="entry name" value="RTL1-rel"/>
</dbReference>
<accession>A0AAF0ZV35</accession>
<dbReference type="PANTHER" id="PTHR15503:SF45">
    <property type="entry name" value="RNA-DIRECTED DNA POLYMERASE HOMOLOG"/>
    <property type="match status" value="1"/>
</dbReference>
<keyword evidence="2" id="KW-1185">Reference proteome</keyword>
<dbReference type="InterPro" id="IPR043502">
    <property type="entry name" value="DNA/RNA_pol_sf"/>
</dbReference>